<dbReference type="EMBL" id="JACIEK010000010">
    <property type="protein sequence ID" value="MBB3999484.1"/>
    <property type="molecule type" value="Genomic_DNA"/>
</dbReference>
<organism evidence="2 3">
    <name type="scientific">Aureimonas pseudogalii</name>
    <dbReference type="NCBI Taxonomy" id="1744844"/>
    <lineage>
        <taxon>Bacteria</taxon>
        <taxon>Pseudomonadati</taxon>
        <taxon>Pseudomonadota</taxon>
        <taxon>Alphaproteobacteria</taxon>
        <taxon>Hyphomicrobiales</taxon>
        <taxon>Aurantimonadaceae</taxon>
        <taxon>Aureimonas</taxon>
    </lineage>
</organism>
<gene>
    <name evidence="2" type="ORF">GGR04_003354</name>
</gene>
<dbReference type="InterPro" id="IPR036182">
    <property type="entry name" value="PCuAC_sf"/>
</dbReference>
<feature type="chain" id="PRO_5030601934" description="Copper chaperone PCu(A)C" evidence="1">
    <location>
        <begin position="27"/>
        <end position="170"/>
    </location>
</feature>
<evidence type="ECO:0000313" key="3">
    <source>
        <dbReference type="Proteomes" id="UP000542776"/>
    </source>
</evidence>
<dbReference type="InterPro" id="IPR058248">
    <property type="entry name" value="Lxx211020-like"/>
</dbReference>
<sequence length="170" mass="17439">MTASSRLSRLFAAGLLLAALAGPAAAHGFKVGAIEIEHPWSRATPPGARTGAGYLAMSNAGPQADRLVSARSARAETVEVHRMSVTDGVMTMRRVEDGVEIPAGGTAALAPGSLHLMLMGLKAPLREGEMVPVTLTFEKAGEVEVELQVEAMGTKGPAHGGEAAGEAHAH</sequence>
<proteinExistence type="predicted"/>
<feature type="signal peptide" evidence="1">
    <location>
        <begin position="1"/>
        <end position="26"/>
    </location>
</feature>
<dbReference type="SUPFAM" id="SSF110087">
    <property type="entry name" value="DR1885-like metal-binding protein"/>
    <property type="match status" value="1"/>
</dbReference>
<accession>A0A7W6H6I1</accession>
<evidence type="ECO:0000313" key="2">
    <source>
        <dbReference type="EMBL" id="MBB3999484.1"/>
    </source>
</evidence>
<dbReference type="Proteomes" id="UP000542776">
    <property type="component" value="Unassembled WGS sequence"/>
</dbReference>
<dbReference type="AlphaFoldDB" id="A0A7W6H6I1"/>
<reference evidence="2 3" key="1">
    <citation type="submission" date="2020-08" db="EMBL/GenBank/DDBJ databases">
        <title>Genomic Encyclopedia of Type Strains, Phase IV (KMG-IV): sequencing the most valuable type-strain genomes for metagenomic binning, comparative biology and taxonomic classification.</title>
        <authorList>
            <person name="Goeker M."/>
        </authorList>
    </citation>
    <scope>NUCLEOTIDE SEQUENCE [LARGE SCALE GENOMIC DNA]</scope>
    <source>
        <strain evidence="2 3">DSM 102238</strain>
    </source>
</reference>
<dbReference type="InterPro" id="IPR007410">
    <property type="entry name" value="LpqE-like"/>
</dbReference>
<protein>
    <recommendedName>
        <fullName evidence="4">Copper chaperone PCu(A)C</fullName>
    </recommendedName>
</protein>
<keyword evidence="1" id="KW-0732">Signal</keyword>
<name>A0A7W6H6I1_9HYPH</name>
<dbReference type="Pfam" id="PF04314">
    <property type="entry name" value="PCuAC"/>
    <property type="match status" value="1"/>
</dbReference>
<evidence type="ECO:0008006" key="4">
    <source>
        <dbReference type="Google" id="ProtNLM"/>
    </source>
</evidence>
<keyword evidence="3" id="KW-1185">Reference proteome</keyword>
<dbReference type="PANTHER" id="PTHR36302:SF1">
    <property type="entry name" value="COPPER CHAPERONE PCU(A)C"/>
    <property type="match status" value="1"/>
</dbReference>
<dbReference type="RefSeq" id="WP_183201030.1">
    <property type="nucleotide sequence ID" value="NZ_JACIEK010000010.1"/>
</dbReference>
<dbReference type="Gene3D" id="2.60.40.1890">
    <property type="entry name" value="PCu(A)C copper chaperone"/>
    <property type="match status" value="1"/>
</dbReference>
<dbReference type="PANTHER" id="PTHR36302">
    <property type="entry name" value="BLR7088 PROTEIN"/>
    <property type="match status" value="1"/>
</dbReference>
<evidence type="ECO:0000256" key="1">
    <source>
        <dbReference type="SAM" id="SignalP"/>
    </source>
</evidence>
<comment type="caution">
    <text evidence="2">The sequence shown here is derived from an EMBL/GenBank/DDBJ whole genome shotgun (WGS) entry which is preliminary data.</text>
</comment>